<organism evidence="1 2">
    <name type="scientific">Tunturiibacter gelidiferens</name>
    <dbReference type="NCBI Taxonomy" id="3069689"/>
    <lineage>
        <taxon>Bacteria</taxon>
        <taxon>Pseudomonadati</taxon>
        <taxon>Acidobacteriota</taxon>
        <taxon>Terriglobia</taxon>
        <taxon>Terriglobales</taxon>
        <taxon>Acidobacteriaceae</taxon>
        <taxon>Tunturiibacter</taxon>
    </lineage>
</organism>
<keyword evidence="2" id="KW-1185">Reference proteome</keyword>
<dbReference type="AlphaFoldDB" id="A0A9X0QK04"/>
<reference evidence="1 2" key="1">
    <citation type="submission" date="2020-08" db="EMBL/GenBank/DDBJ databases">
        <title>Genomic Encyclopedia of Type Strains, Phase IV (KMG-V): Genome sequencing to study the core and pangenomes of soil and plant-associated prokaryotes.</title>
        <authorList>
            <person name="Whitman W."/>
        </authorList>
    </citation>
    <scope>NUCLEOTIDE SEQUENCE [LARGE SCALE GENOMIC DNA]</scope>
    <source>
        <strain evidence="1 2">X5P2</strain>
    </source>
</reference>
<gene>
    <name evidence="1" type="ORF">HDF14_005364</name>
</gene>
<name>A0A9X0QK04_9BACT</name>
<protein>
    <submittedName>
        <fullName evidence="1">Uncharacterized protein</fullName>
    </submittedName>
</protein>
<dbReference type="EMBL" id="JACHEB010000017">
    <property type="protein sequence ID" value="MBB5331715.1"/>
    <property type="molecule type" value="Genomic_DNA"/>
</dbReference>
<sequence>MSTRDYSVAPVLRLHGLSKYRQISDISARRRLRYQDQTDVDPPPKLAADAASYELDDRSEPSVSSF</sequence>
<comment type="caution">
    <text evidence="1">The sequence shown here is derived from an EMBL/GenBank/DDBJ whole genome shotgun (WGS) entry which is preliminary data.</text>
</comment>
<proteinExistence type="predicted"/>
<evidence type="ECO:0000313" key="1">
    <source>
        <dbReference type="EMBL" id="MBB5331715.1"/>
    </source>
</evidence>
<evidence type="ECO:0000313" key="2">
    <source>
        <dbReference type="Proteomes" id="UP000535182"/>
    </source>
</evidence>
<dbReference type="Proteomes" id="UP000535182">
    <property type="component" value="Unassembled WGS sequence"/>
</dbReference>
<accession>A0A9X0QK04</accession>